<comment type="caution">
    <text evidence="1">The sequence shown here is derived from an EMBL/GenBank/DDBJ whole genome shotgun (WGS) entry which is preliminary data.</text>
</comment>
<keyword evidence="2" id="KW-1185">Reference proteome</keyword>
<sequence length="92" mass="9235">VRPPAPSPAAMLVDLPGLRGATTQDFYRPGGGLATTGKGRVSAGASFGGREARPSLSSATLKGRVLARIGGRGRTYLDEAVPGTPLGAGFGR</sequence>
<dbReference type="EMBL" id="AGNL01009148">
    <property type="protein sequence ID" value="EJK70043.1"/>
    <property type="molecule type" value="Genomic_DNA"/>
</dbReference>
<reference evidence="1 2" key="1">
    <citation type="journal article" date="2012" name="Genome Biol.">
        <title>Genome and low-iron response of an oceanic diatom adapted to chronic iron limitation.</title>
        <authorList>
            <person name="Lommer M."/>
            <person name="Specht M."/>
            <person name="Roy A.S."/>
            <person name="Kraemer L."/>
            <person name="Andreson R."/>
            <person name="Gutowska M.A."/>
            <person name="Wolf J."/>
            <person name="Bergner S.V."/>
            <person name="Schilhabel M.B."/>
            <person name="Klostermeier U.C."/>
            <person name="Beiko R.G."/>
            <person name="Rosenstiel P."/>
            <person name="Hippler M."/>
            <person name="Laroche J."/>
        </authorList>
    </citation>
    <scope>NUCLEOTIDE SEQUENCE [LARGE SCALE GENOMIC DNA]</scope>
    <source>
        <strain evidence="1 2">CCMP1005</strain>
    </source>
</reference>
<evidence type="ECO:0000313" key="1">
    <source>
        <dbReference type="EMBL" id="EJK70043.1"/>
    </source>
</evidence>
<accession>K0SUG4</accession>
<feature type="non-terminal residue" evidence="1">
    <location>
        <position position="1"/>
    </location>
</feature>
<name>K0SUG4_THAOC</name>
<proteinExistence type="predicted"/>
<gene>
    <name evidence="1" type="ORF">THAOC_08635</name>
</gene>
<dbReference type="Proteomes" id="UP000266841">
    <property type="component" value="Unassembled WGS sequence"/>
</dbReference>
<dbReference type="AlphaFoldDB" id="K0SUG4"/>
<organism evidence="1 2">
    <name type="scientific">Thalassiosira oceanica</name>
    <name type="common">Marine diatom</name>
    <dbReference type="NCBI Taxonomy" id="159749"/>
    <lineage>
        <taxon>Eukaryota</taxon>
        <taxon>Sar</taxon>
        <taxon>Stramenopiles</taxon>
        <taxon>Ochrophyta</taxon>
        <taxon>Bacillariophyta</taxon>
        <taxon>Coscinodiscophyceae</taxon>
        <taxon>Thalassiosirophycidae</taxon>
        <taxon>Thalassiosirales</taxon>
        <taxon>Thalassiosiraceae</taxon>
        <taxon>Thalassiosira</taxon>
    </lineage>
</organism>
<protein>
    <submittedName>
        <fullName evidence="1">Uncharacterized protein</fullName>
    </submittedName>
</protein>
<evidence type="ECO:0000313" key="2">
    <source>
        <dbReference type="Proteomes" id="UP000266841"/>
    </source>
</evidence>